<reference evidence="5" key="1">
    <citation type="journal article" date="2024" name="Int. J. Syst. Evol. Microbiol.">
        <title>Polycladomyces zharkentensis sp. nov., a novel thermophilic cellulose- and starch-degrading member of the Bacillota from a geothermal aquifer in Kazakhstan.</title>
        <authorList>
            <person name="Mashzhan A."/>
            <person name="Kistaubayeva A."/>
            <person name="Javier-Lopez R."/>
            <person name="Bissenova U."/>
            <person name="Bissenbay A."/>
            <person name="Birkeland N.K."/>
        </authorList>
    </citation>
    <scope>NUCLEOTIDE SEQUENCE</scope>
    <source>
        <strain evidence="5">ZKZ2T</strain>
    </source>
</reference>
<evidence type="ECO:0000256" key="1">
    <source>
        <dbReference type="SAM" id="Coils"/>
    </source>
</evidence>
<accession>A0ABS2WHE0</accession>
<proteinExistence type="predicted"/>
<feature type="compositionally biased region" description="Polar residues" evidence="2">
    <location>
        <begin position="184"/>
        <end position="197"/>
    </location>
</feature>
<feature type="domain" description="Myb-like" evidence="3">
    <location>
        <begin position="1"/>
        <end position="54"/>
    </location>
</feature>
<organism evidence="5 6">
    <name type="scientific">Polycladomyces zharkentensis</name>
    <dbReference type="NCBI Taxonomy" id="2807616"/>
    <lineage>
        <taxon>Bacteria</taxon>
        <taxon>Bacillati</taxon>
        <taxon>Bacillota</taxon>
        <taxon>Bacilli</taxon>
        <taxon>Bacillales</taxon>
        <taxon>Thermoactinomycetaceae</taxon>
        <taxon>Polycladomyces</taxon>
    </lineage>
</organism>
<evidence type="ECO:0000259" key="4">
    <source>
        <dbReference type="PROSITE" id="PS51294"/>
    </source>
</evidence>
<dbReference type="RefSeq" id="WP_205493518.1">
    <property type="nucleotide sequence ID" value="NZ_JAFHAP010000005.1"/>
</dbReference>
<feature type="coiled-coil region" evidence="1">
    <location>
        <begin position="92"/>
        <end position="133"/>
    </location>
</feature>
<dbReference type="Gene3D" id="1.10.10.60">
    <property type="entry name" value="Homeodomain-like"/>
    <property type="match status" value="1"/>
</dbReference>
<dbReference type="InterPro" id="IPR014243">
    <property type="entry name" value="RsfA-like"/>
</dbReference>
<dbReference type="Proteomes" id="UP001177120">
    <property type="component" value="Unassembled WGS sequence"/>
</dbReference>
<dbReference type="InterPro" id="IPR009057">
    <property type="entry name" value="Homeodomain-like_sf"/>
</dbReference>
<dbReference type="InterPro" id="IPR001005">
    <property type="entry name" value="SANT/Myb"/>
</dbReference>
<sequence>MKGRRWTEEEDRLLVDTVLRCIREGGSQLDAFAEVGEKVGRTPGACGFRWNAVLRRKEAAAFQEAKRQRVAKQLKKRQSAEQFHFRDILSFLQKHGEEWERTRKRIEELENKKKEQEQELARLMAEREQLTQPVFSGDSMSRLLKQYQQLLKVMQVLRKSDPIVSEARQRMTVPADPTEADSLLDQTSVDTNSDSHS</sequence>
<dbReference type="PANTHER" id="PTHR41302">
    <property type="entry name" value="PRESPORE-SPECIFIC TRANSCRIPTIONAL REGULATOR RSFA-RELATED"/>
    <property type="match status" value="1"/>
</dbReference>
<dbReference type="PROSITE" id="PS51294">
    <property type="entry name" value="HTH_MYB"/>
    <property type="match status" value="1"/>
</dbReference>
<feature type="domain" description="HTH myb-type" evidence="4">
    <location>
        <begin position="1"/>
        <end position="58"/>
    </location>
</feature>
<evidence type="ECO:0000313" key="5">
    <source>
        <dbReference type="EMBL" id="MBN2908949.1"/>
    </source>
</evidence>
<dbReference type="EMBL" id="JAFHAP010000005">
    <property type="protein sequence ID" value="MBN2908949.1"/>
    <property type="molecule type" value="Genomic_DNA"/>
</dbReference>
<dbReference type="SMART" id="SM00717">
    <property type="entry name" value="SANT"/>
    <property type="match status" value="1"/>
</dbReference>
<dbReference type="PANTHER" id="PTHR41302:SF2">
    <property type="entry name" value="PRESPORE SPECIFIC TRANSCRIPTIONAL ACTIVATOR RSFA"/>
    <property type="match status" value="1"/>
</dbReference>
<evidence type="ECO:0000256" key="2">
    <source>
        <dbReference type="SAM" id="MobiDB-lite"/>
    </source>
</evidence>
<keyword evidence="1" id="KW-0175">Coiled coil</keyword>
<evidence type="ECO:0000259" key="3">
    <source>
        <dbReference type="PROSITE" id="PS50090"/>
    </source>
</evidence>
<feature type="region of interest" description="Disordered" evidence="2">
    <location>
        <begin position="168"/>
        <end position="197"/>
    </location>
</feature>
<evidence type="ECO:0008006" key="7">
    <source>
        <dbReference type="Google" id="ProtNLM"/>
    </source>
</evidence>
<dbReference type="InterPro" id="IPR017930">
    <property type="entry name" value="Myb_dom"/>
</dbReference>
<protein>
    <recommendedName>
        <fullName evidence="7">Myb-like domain-containing protein</fullName>
    </recommendedName>
</protein>
<comment type="caution">
    <text evidence="5">The sequence shown here is derived from an EMBL/GenBank/DDBJ whole genome shotgun (WGS) entry which is preliminary data.</text>
</comment>
<evidence type="ECO:0000313" key="6">
    <source>
        <dbReference type="Proteomes" id="UP001177120"/>
    </source>
</evidence>
<dbReference type="Pfam" id="PF13921">
    <property type="entry name" value="Myb_DNA-bind_6"/>
    <property type="match status" value="1"/>
</dbReference>
<gene>
    <name evidence="5" type="ORF">JQC72_05350</name>
</gene>
<keyword evidence="6" id="KW-1185">Reference proteome</keyword>
<dbReference type="SUPFAM" id="SSF46689">
    <property type="entry name" value="Homeodomain-like"/>
    <property type="match status" value="1"/>
</dbReference>
<dbReference type="PROSITE" id="PS50090">
    <property type="entry name" value="MYB_LIKE"/>
    <property type="match status" value="1"/>
</dbReference>
<name>A0ABS2WHE0_9BACL</name>